<dbReference type="Gene3D" id="2.40.260.10">
    <property type="entry name" value="Sortase"/>
    <property type="match status" value="1"/>
</dbReference>
<dbReference type="AlphaFoldDB" id="A0A1W1Y5B4"/>
<evidence type="ECO:0000256" key="6">
    <source>
        <dbReference type="SAM" id="Phobius"/>
    </source>
</evidence>
<dbReference type="RefSeq" id="WP_084097916.1">
    <property type="nucleotide sequence ID" value="NZ_FWXK01000001.1"/>
</dbReference>
<proteinExistence type="predicted"/>
<dbReference type="Proteomes" id="UP000243884">
    <property type="component" value="Unassembled WGS sequence"/>
</dbReference>
<name>A0A1W1Y5B4_9LACT</name>
<evidence type="ECO:0000256" key="1">
    <source>
        <dbReference type="ARBA" id="ARBA00022670"/>
    </source>
</evidence>
<dbReference type="GO" id="GO:0006508">
    <property type="term" value="P:proteolysis"/>
    <property type="evidence" value="ECO:0007669"/>
    <property type="project" value="UniProtKB-KW"/>
</dbReference>
<dbReference type="InterPro" id="IPR005754">
    <property type="entry name" value="Sortase"/>
</dbReference>
<feature type="region of interest" description="Disordered" evidence="5">
    <location>
        <begin position="232"/>
        <end position="280"/>
    </location>
</feature>
<dbReference type="GO" id="GO:0008234">
    <property type="term" value="F:cysteine-type peptidase activity"/>
    <property type="evidence" value="ECO:0007669"/>
    <property type="project" value="UniProtKB-KW"/>
</dbReference>
<evidence type="ECO:0000313" key="7">
    <source>
        <dbReference type="EMBL" id="SMC30908.1"/>
    </source>
</evidence>
<dbReference type="InterPro" id="IPR023365">
    <property type="entry name" value="Sortase_dom-sf"/>
</dbReference>
<organism evidence="7 8">
    <name type="scientific">Aerococcus suis</name>
    <dbReference type="NCBI Taxonomy" id="371602"/>
    <lineage>
        <taxon>Bacteria</taxon>
        <taxon>Bacillati</taxon>
        <taxon>Bacillota</taxon>
        <taxon>Bacilli</taxon>
        <taxon>Lactobacillales</taxon>
        <taxon>Aerococcaceae</taxon>
        <taxon>Aerococcus</taxon>
    </lineage>
</organism>
<evidence type="ECO:0000313" key="8">
    <source>
        <dbReference type="Proteomes" id="UP000243884"/>
    </source>
</evidence>
<dbReference type="EMBL" id="FWXK01000001">
    <property type="protein sequence ID" value="SMC30908.1"/>
    <property type="molecule type" value="Genomic_DNA"/>
</dbReference>
<feature type="compositionally biased region" description="Basic and acidic residues" evidence="5">
    <location>
        <begin position="253"/>
        <end position="280"/>
    </location>
</feature>
<evidence type="ECO:0000256" key="2">
    <source>
        <dbReference type="ARBA" id="ARBA00022801"/>
    </source>
</evidence>
<reference evidence="8" key="1">
    <citation type="submission" date="2017-04" db="EMBL/GenBank/DDBJ databases">
        <authorList>
            <person name="Varghese N."/>
            <person name="Submissions S."/>
        </authorList>
    </citation>
    <scope>NUCLEOTIDE SEQUENCE [LARGE SCALE GENOMIC DNA]</scope>
    <source>
        <strain evidence="8">DSM 21500</strain>
    </source>
</reference>
<protein>
    <submittedName>
        <fullName evidence="7">Sortase A</fullName>
    </submittedName>
</protein>
<evidence type="ECO:0000256" key="3">
    <source>
        <dbReference type="ARBA" id="ARBA00022807"/>
    </source>
</evidence>
<feature type="transmembrane region" description="Helical" evidence="6">
    <location>
        <begin position="12"/>
        <end position="29"/>
    </location>
</feature>
<evidence type="ECO:0000256" key="5">
    <source>
        <dbReference type="SAM" id="MobiDB-lite"/>
    </source>
</evidence>
<dbReference type="CDD" id="cd06165">
    <property type="entry name" value="Sortase_A"/>
    <property type="match status" value="1"/>
</dbReference>
<keyword evidence="8" id="KW-1185">Reference proteome</keyword>
<keyword evidence="1" id="KW-0645">Protease</keyword>
<keyword evidence="6" id="KW-1133">Transmembrane helix</keyword>
<dbReference type="STRING" id="371602.SAMN04487984_0317"/>
<feature type="active site" description="Proton donor/acceptor" evidence="4">
    <location>
        <position position="136"/>
    </location>
</feature>
<accession>A0A1W1Y5B4</accession>
<keyword evidence="2" id="KW-0378">Hydrolase</keyword>
<dbReference type="Pfam" id="PF04203">
    <property type="entry name" value="Sortase"/>
    <property type="match status" value="1"/>
</dbReference>
<evidence type="ECO:0000256" key="4">
    <source>
        <dbReference type="PIRSR" id="PIRSR605754-1"/>
    </source>
</evidence>
<dbReference type="SUPFAM" id="SSF63817">
    <property type="entry name" value="Sortase"/>
    <property type="match status" value="1"/>
</dbReference>
<keyword evidence="6" id="KW-0472">Membrane</keyword>
<dbReference type="OrthoDB" id="1648028at2"/>
<keyword evidence="3" id="KW-0788">Thiol protease</keyword>
<feature type="active site" description="Acyl-thioester intermediate" evidence="4">
    <location>
        <position position="202"/>
    </location>
</feature>
<gene>
    <name evidence="7" type="ORF">SAMN04487984_0317</name>
</gene>
<sequence length="280" mass="32525">MKKKWPWQKIVGTLLMVIGIVLLAINFLPNPVIHHNVQKSHDAVGDLTAEDIRKNDEEDEDASFDFAAVDNISPTDVYTDPLDLEDSTILGQLVVPQVELNMTIFKGVSDQVLYTGVGTMRPDVKMGAGNYSLAGHYDWNDRLLHRLNWIKSGDVIRITDKDKIYEYVAVENDVVEPTATELITDEWAEDKYGQPIISLMNCFYPQRYFDGDDDRYFVFGVLVNETDYSEDKMNNPEFNWDSQDEKQEFEENNPSKDENYHFDEYKENQWKDREETLENK</sequence>
<keyword evidence="6" id="KW-0812">Transmembrane</keyword>
<dbReference type="InterPro" id="IPR042007">
    <property type="entry name" value="Sortase_A"/>
</dbReference>